<name>A0A7W8M888_9BURK</name>
<dbReference type="Proteomes" id="UP000532440">
    <property type="component" value="Unassembled WGS sequence"/>
</dbReference>
<evidence type="ECO:0000313" key="2">
    <source>
        <dbReference type="Proteomes" id="UP000532440"/>
    </source>
</evidence>
<protein>
    <recommendedName>
        <fullName evidence="3">DUF721 domain-containing protein</fullName>
    </recommendedName>
</protein>
<proteinExistence type="predicted"/>
<dbReference type="EMBL" id="JACHGB010000003">
    <property type="protein sequence ID" value="MBB5271766.1"/>
    <property type="molecule type" value="Genomic_DNA"/>
</dbReference>
<sequence>MSSNAPRHPLGWLGQQPGFKELTDRARRLLDLQADLQLCAPALGLQVLGVEEETLLVGAQGAAAAAKLRQVEPSILACLRARGWQLAKVRFRPRSRGSVPPPPAPRIKPPIPEAALEQLRALAESTASPALRQALDDLLRSQARQRRQR</sequence>
<organism evidence="1 2">
    <name type="scientific">Quisquiliibacterium transsilvanicum</name>
    <dbReference type="NCBI Taxonomy" id="1549638"/>
    <lineage>
        <taxon>Bacteria</taxon>
        <taxon>Pseudomonadati</taxon>
        <taxon>Pseudomonadota</taxon>
        <taxon>Betaproteobacteria</taxon>
        <taxon>Burkholderiales</taxon>
        <taxon>Burkholderiaceae</taxon>
        <taxon>Quisquiliibacterium</taxon>
    </lineage>
</organism>
<dbReference type="AlphaFoldDB" id="A0A7W8M888"/>
<accession>A0A7W8M888</accession>
<reference evidence="1 2" key="1">
    <citation type="submission" date="2020-08" db="EMBL/GenBank/DDBJ databases">
        <title>Genomic Encyclopedia of Type Strains, Phase IV (KMG-IV): sequencing the most valuable type-strain genomes for metagenomic binning, comparative biology and taxonomic classification.</title>
        <authorList>
            <person name="Goeker M."/>
        </authorList>
    </citation>
    <scope>NUCLEOTIDE SEQUENCE [LARGE SCALE GENOMIC DNA]</scope>
    <source>
        <strain evidence="1 2">DSM 29781</strain>
    </source>
</reference>
<evidence type="ECO:0000313" key="1">
    <source>
        <dbReference type="EMBL" id="MBB5271766.1"/>
    </source>
</evidence>
<keyword evidence="2" id="KW-1185">Reference proteome</keyword>
<comment type="caution">
    <text evidence="1">The sequence shown here is derived from an EMBL/GenBank/DDBJ whole genome shotgun (WGS) entry which is preliminary data.</text>
</comment>
<evidence type="ECO:0008006" key="3">
    <source>
        <dbReference type="Google" id="ProtNLM"/>
    </source>
</evidence>
<dbReference type="RefSeq" id="WP_183966446.1">
    <property type="nucleotide sequence ID" value="NZ_BAABEW010000001.1"/>
</dbReference>
<gene>
    <name evidence="1" type="ORF">HNQ70_001776</name>
</gene>